<dbReference type="AlphaFoldDB" id="A0A494VU89"/>
<dbReference type="RefSeq" id="WP_119408230.1">
    <property type="nucleotide sequence ID" value="NZ_CP032869.1"/>
</dbReference>
<evidence type="ECO:0000313" key="2">
    <source>
        <dbReference type="EMBL" id="AYL94512.1"/>
    </source>
</evidence>
<accession>A0A494VU89</accession>
<dbReference type="KEGG" id="muh:HYN43_003990"/>
<dbReference type="EMBL" id="CP032869">
    <property type="protein sequence ID" value="AYL94512.1"/>
    <property type="molecule type" value="Genomic_DNA"/>
</dbReference>
<dbReference type="SUPFAM" id="SSF51182">
    <property type="entry name" value="RmlC-like cupins"/>
    <property type="match status" value="1"/>
</dbReference>
<name>A0A494VU89_9SPHI</name>
<dbReference type="Proteomes" id="UP000270046">
    <property type="component" value="Chromosome"/>
</dbReference>
<dbReference type="Gene3D" id="2.60.120.10">
    <property type="entry name" value="Jelly Rolls"/>
    <property type="match status" value="1"/>
</dbReference>
<dbReference type="InterPro" id="IPR013096">
    <property type="entry name" value="Cupin_2"/>
</dbReference>
<dbReference type="Pfam" id="PF07883">
    <property type="entry name" value="Cupin_2"/>
    <property type="match status" value="1"/>
</dbReference>
<sequence>MEQLQTNQNFQVVKIDLKADASMQRHIATCDACLLVEEGSALLIYAGETYELNKGETYVIPANEQHMLRVINDFKAWIVLANGAQIRYAEPEEVN</sequence>
<dbReference type="InterPro" id="IPR011051">
    <property type="entry name" value="RmlC_Cupin_sf"/>
</dbReference>
<dbReference type="OrthoDB" id="799474at2"/>
<dbReference type="InterPro" id="IPR014710">
    <property type="entry name" value="RmlC-like_jellyroll"/>
</dbReference>
<feature type="domain" description="Cupin type-2" evidence="1">
    <location>
        <begin position="18"/>
        <end position="71"/>
    </location>
</feature>
<protein>
    <submittedName>
        <fullName evidence="2">Cupin domain-containing protein</fullName>
    </submittedName>
</protein>
<evidence type="ECO:0000313" key="3">
    <source>
        <dbReference type="Proteomes" id="UP000270046"/>
    </source>
</evidence>
<gene>
    <name evidence="2" type="ORF">HYN43_003990</name>
</gene>
<organism evidence="2 3">
    <name type="scientific">Mucilaginibacter celer</name>
    <dbReference type="NCBI Taxonomy" id="2305508"/>
    <lineage>
        <taxon>Bacteria</taxon>
        <taxon>Pseudomonadati</taxon>
        <taxon>Bacteroidota</taxon>
        <taxon>Sphingobacteriia</taxon>
        <taxon>Sphingobacteriales</taxon>
        <taxon>Sphingobacteriaceae</taxon>
        <taxon>Mucilaginibacter</taxon>
    </lineage>
</organism>
<proteinExistence type="predicted"/>
<keyword evidence="3" id="KW-1185">Reference proteome</keyword>
<evidence type="ECO:0000259" key="1">
    <source>
        <dbReference type="Pfam" id="PF07883"/>
    </source>
</evidence>
<reference evidence="2 3" key="1">
    <citation type="submission" date="2018-10" db="EMBL/GenBank/DDBJ databases">
        <title>Genome sequencing of Mucilaginibacter sp. HYN0043.</title>
        <authorList>
            <person name="Kim M."/>
            <person name="Yi H."/>
        </authorList>
    </citation>
    <scope>NUCLEOTIDE SEQUENCE [LARGE SCALE GENOMIC DNA]</scope>
    <source>
        <strain evidence="2 3">HYN0043</strain>
    </source>
</reference>